<dbReference type="EMBL" id="JACEIK010197682">
    <property type="protein sequence ID" value="MCE5167655.1"/>
    <property type="molecule type" value="Genomic_DNA"/>
</dbReference>
<keyword evidence="2" id="KW-1185">Reference proteome</keyword>
<dbReference type="Proteomes" id="UP000823775">
    <property type="component" value="Unassembled WGS sequence"/>
</dbReference>
<reference evidence="1 2" key="1">
    <citation type="journal article" date="2021" name="BMC Genomics">
        <title>Datura genome reveals duplications of psychoactive alkaloid biosynthetic genes and high mutation rate following tissue culture.</title>
        <authorList>
            <person name="Rajewski A."/>
            <person name="Carter-House D."/>
            <person name="Stajich J."/>
            <person name="Litt A."/>
        </authorList>
    </citation>
    <scope>NUCLEOTIDE SEQUENCE [LARGE SCALE GENOMIC DNA]</scope>
    <source>
        <strain evidence="1">AR-01</strain>
    </source>
</reference>
<protein>
    <submittedName>
        <fullName evidence="1">Uncharacterized protein</fullName>
    </submittedName>
</protein>
<evidence type="ECO:0000313" key="1">
    <source>
        <dbReference type="EMBL" id="MCE5167655.1"/>
    </source>
</evidence>
<accession>A0ABS8YBC9</accession>
<evidence type="ECO:0000313" key="2">
    <source>
        <dbReference type="Proteomes" id="UP000823775"/>
    </source>
</evidence>
<proteinExistence type="predicted"/>
<feature type="non-terminal residue" evidence="1">
    <location>
        <position position="72"/>
    </location>
</feature>
<name>A0ABS8YBC9_DATST</name>
<sequence length="72" mass="8055">VGSMLEQRRPILHAISVMGQAQIRLCSKLVSCVAYLMPRHYHVQSVAFRPSHIVCGPNQKPLLCPTSSSLRR</sequence>
<comment type="caution">
    <text evidence="1">The sequence shown here is derived from an EMBL/GenBank/DDBJ whole genome shotgun (WGS) entry which is preliminary data.</text>
</comment>
<organism evidence="1 2">
    <name type="scientific">Datura stramonium</name>
    <name type="common">Jimsonweed</name>
    <name type="synonym">Common thornapple</name>
    <dbReference type="NCBI Taxonomy" id="4076"/>
    <lineage>
        <taxon>Eukaryota</taxon>
        <taxon>Viridiplantae</taxon>
        <taxon>Streptophyta</taxon>
        <taxon>Embryophyta</taxon>
        <taxon>Tracheophyta</taxon>
        <taxon>Spermatophyta</taxon>
        <taxon>Magnoliopsida</taxon>
        <taxon>eudicotyledons</taxon>
        <taxon>Gunneridae</taxon>
        <taxon>Pentapetalae</taxon>
        <taxon>asterids</taxon>
        <taxon>lamiids</taxon>
        <taxon>Solanales</taxon>
        <taxon>Solanaceae</taxon>
        <taxon>Solanoideae</taxon>
        <taxon>Datureae</taxon>
        <taxon>Datura</taxon>
    </lineage>
</organism>
<gene>
    <name evidence="1" type="ORF">HAX54_015342</name>
</gene>
<feature type="non-terminal residue" evidence="1">
    <location>
        <position position="1"/>
    </location>
</feature>